<evidence type="ECO:0000313" key="3">
    <source>
        <dbReference type="Proteomes" id="UP001154240"/>
    </source>
</evidence>
<comment type="similarity">
    <text evidence="1">Belongs to the type III secretion exporter family.</text>
</comment>
<sequence length="92" mass="9966">MPDRPAKKKAVALRYDTSQDPAPKIIAKGAGDIALKIIALAKEHGIPIQEDADLVEVLAKLDLNADIPPETYLVVAEILAFIYRANTKMTPS</sequence>
<dbReference type="PANTHER" id="PTHR30531:SF12">
    <property type="entry name" value="FLAGELLAR BIOSYNTHETIC PROTEIN FLHB"/>
    <property type="match status" value="1"/>
</dbReference>
<evidence type="ECO:0000256" key="1">
    <source>
        <dbReference type="ARBA" id="ARBA00010690"/>
    </source>
</evidence>
<name>A0A9X4ME13_9BACT</name>
<dbReference type="InterPro" id="IPR006135">
    <property type="entry name" value="T3SS_substrate_exporter"/>
</dbReference>
<organism evidence="2 3">
    <name type="scientific">Thiovibrio frasassiensis</name>
    <dbReference type="NCBI Taxonomy" id="2984131"/>
    <lineage>
        <taxon>Bacteria</taxon>
        <taxon>Pseudomonadati</taxon>
        <taxon>Thermodesulfobacteriota</taxon>
        <taxon>Desulfobulbia</taxon>
        <taxon>Desulfobulbales</taxon>
        <taxon>Thiovibrionaceae</taxon>
        <taxon>Thiovibrio</taxon>
    </lineage>
</organism>
<dbReference type="PRINTS" id="PR00950">
    <property type="entry name" value="TYPE3IMSPROT"/>
</dbReference>
<dbReference type="GO" id="GO:0009306">
    <property type="term" value="P:protein secretion"/>
    <property type="evidence" value="ECO:0007669"/>
    <property type="project" value="InterPro"/>
</dbReference>
<reference evidence="2" key="1">
    <citation type="journal article" date="2022" name="bioRxiv">
        <title>Thiovibrio frasassiensisgen. nov., sp. nov., an autotrophic, elemental sulfur disproportionating bacterium isolated from sulfidic karst sediment, and proposal of Thiovibrionaceae fam. nov.</title>
        <authorList>
            <person name="Aronson H."/>
            <person name="Thomas C."/>
            <person name="Bhattacharyya M."/>
            <person name="Eckstein S."/>
            <person name="Jensen S."/>
            <person name="Barco R."/>
            <person name="Macalady J."/>
            <person name="Amend J."/>
        </authorList>
    </citation>
    <scope>NUCLEOTIDE SEQUENCE</scope>
    <source>
        <strain evidence="2">RS19-109</strain>
    </source>
</reference>
<comment type="caution">
    <text evidence="2">The sequence shown here is derived from an EMBL/GenBank/DDBJ whole genome shotgun (WGS) entry which is preliminary data.</text>
</comment>
<proteinExistence type="inferred from homology"/>
<dbReference type="Pfam" id="PF01312">
    <property type="entry name" value="Bac_export_2"/>
    <property type="match status" value="1"/>
</dbReference>
<evidence type="ECO:0000313" key="2">
    <source>
        <dbReference type="EMBL" id="MDG4475844.1"/>
    </source>
</evidence>
<dbReference type="Proteomes" id="UP001154240">
    <property type="component" value="Unassembled WGS sequence"/>
</dbReference>
<dbReference type="SUPFAM" id="SSF160544">
    <property type="entry name" value="EscU C-terminal domain-like"/>
    <property type="match status" value="1"/>
</dbReference>
<reference evidence="2" key="2">
    <citation type="submission" date="2022-10" db="EMBL/GenBank/DDBJ databases">
        <authorList>
            <person name="Aronson H.S."/>
        </authorList>
    </citation>
    <scope>NUCLEOTIDE SEQUENCE</scope>
    <source>
        <strain evidence="2">RS19-109</strain>
    </source>
</reference>
<dbReference type="RefSeq" id="WP_307632818.1">
    <property type="nucleotide sequence ID" value="NZ_JAPHEH010000001.1"/>
</dbReference>
<dbReference type="EMBL" id="JAPHEH010000001">
    <property type="protein sequence ID" value="MDG4475844.1"/>
    <property type="molecule type" value="Genomic_DNA"/>
</dbReference>
<accession>A0A9X4ME13</accession>
<dbReference type="PANTHER" id="PTHR30531">
    <property type="entry name" value="FLAGELLAR BIOSYNTHETIC PROTEIN FLHB"/>
    <property type="match status" value="1"/>
</dbReference>
<gene>
    <name evidence="2" type="ORF">OLX77_06690</name>
</gene>
<dbReference type="InterPro" id="IPR029025">
    <property type="entry name" value="T3SS_substrate_exporter_C"/>
</dbReference>
<dbReference type="Gene3D" id="3.40.1690.10">
    <property type="entry name" value="secretion proteins EscU"/>
    <property type="match status" value="1"/>
</dbReference>
<keyword evidence="3" id="KW-1185">Reference proteome</keyword>
<protein>
    <submittedName>
        <fullName evidence="2">EscU/YscU/HrcU family type III secretion system export apparatus switch protein</fullName>
    </submittedName>
</protein>
<dbReference type="GO" id="GO:0005886">
    <property type="term" value="C:plasma membrane"/>
    <property type="evidence" value="ECO:0007669"/>
    <property type="project" value="TreeGrafter"/>
</dbReference>
<dbReference type="AlphaFoldDB" id="A0A9X4ME13"/>